<keyword evidence="10" id="KW-1185">Reference proteome</keyword>
<reference evidence="9" key="1">
    <citation type="submission" date="2020-09" db="EMBL/GenBank/DDBJ databases">
        <title>A novel bacterium of genus Paenibacillus, isolated from South China Sea.</title>
        <authorList>
            <person name="Huang H."/>
            <person name="Mo K."/>
            <person name="Hu Y."/>
        </authorList>
    </citation>
    <scope>NUCLEOTIDE SEQUENCE</scope>
    <source>
        <strain evidence="9">IB182496</strain>
    </source>
</reference>
<keyword evidence="5 7" id="KW-1133">Transmembrane helix</keyword>
<feature type="domain" description="ABC transmembrane type-1" evidence="8">
    <location>
        <begin position="74"/>
        <end position="276"/>
    </location>
</feature>
<evidence type="ECO:0000256" key="6">
    <source>
        <dbReference type="ARBA" id="ARBA00023136"/>
    </source>
</evidence>
<dbReference type="GO" id="GO:0055085">
    <property type="term" value="P:transmembrane transport"/>
    <property type="evidence" value="ECO:0007669"/>
    <property type="project" value="InterPro"/>
</dbReference>
<evidence type="ECO:0000259" key="8">
    <source>
        <dbReference type="PROSITE" id="PS50928"/>
    </source>
</evidence>
<dbReference type="Proteomes" id="UP000621560">
    <property type="component" value="Unassembled WGS sequence"/>
</dbReference>
<keyword evidence="4 7" id="KW-0812">Transmembrane</keyword>
<dbReference type="PANTHER" id="PTHR43744">
    <property type="entry name" value="ABC TRANSPORTER PERMEASE PROTEIN MG189-RELATED-RELATED"/>
    <property type="match status" value="1"/>
</dbReference>
<dbReference type="SUPFAM" id="SSF161098">
    <property type="entry name" value="MetI-like"/>
    <property type="match status" value="1"/>
</dbReference>
<feature type="transmembrane region" description="Helical" evidence="7">
    <location>
        <begin position="143"/>
        <end position="161"/>
    </location>
</feature>
<dbReference type="Pfam" id="PF00528">
    <property type="entry name" value="BPD_transp_1"/>
    <property type="match status" value="1"/>
</dbReference>
<dbReference type="PROSITE" id="PS50928">
    <property type="entry name" value="ABC_TM1"/>
    <property type="match status" value="1"/>
</dbReference>
<feature type="transmembrane region" description="Helical" evidence="7">
    <location>
        <begin position="109"/>
        <end position="131"/>
    </location>
</feature>
<feature type="transmembrane region" description="Helical" evidence="7">
    <location>
        <begin position="74"/>
        <end position="97"/>
    </location>
</feature>
<feature type="transmembrane region" description="Helical" evidence="7">
    <location>
        <begin position="12"/>
        <end position="35"/>
    </location>
</feature>
<dbReference type="InterPro" id="IPR000515">
    <property type="entry name" value="MetI-like"/>
</dbReference>
<feature type="transmembrane region" description="Helical" evidence="7">
    <location>
        <begin position="182"/>
        <end position="204"/>
    </location>
</feature>
<protein>
    <submittedName>
        <fullName evidence="9">Carbohydrate ABC transporter permease</fullName>
    </submittedName>
</protein>
<evidence type="ECO:0000256" key="3">
    <source>
        <dbReference type="ARBA" id="ARBA00022475"/>
    </source>
</evidence>
<evidence type="ECO:0000313" key="9">
    <source>
        <dbReference type="EMBL" id="MBD2847796.1"/>
    </source>
</evidence>
<keyword evidence="6 7" id="KW-0472">Membrane</keyword>
<organism evidence="9 10">
    <name type="scientific">Paenibacillus sabuli</name>
    <dbReference type="NCBI Taxonomy" id="2772509"/>
    <lineage>
        <taxon>Bacteria</taxon>
        <taxon>Bacillati</taxon>
        <taxon>Bacillota</taxon>
        <taxon>Bacilli</taxon>
        <taxon>Bacillales</taxon>
        <taxon>Paenibacillaceae</taxon>
        <taxon>Paenibacillus</taxon>
    </lineage>
</organism>
<accession>A0A927BVV4</accession>
<dbReference type="GO" id="GO:0005886">
    <property type="term" value="C:plasma membrane"/>
    <property type="evidence" value="ECO:0007669"/>
    <property type="project" value="UniProtKB-SubCell"/>
</dbReference>
<evidence type="ECO:0000256" key="7">
    <source>
        <dbReference type="RuleBase" id="RU363032"/>
    </source>
</evidence>
<dbReference type="InterPro" id="IPR035906">
    <property type="entry name" value="MetI-like_sf"/>
</dbReference>
<evidence type="ECO:0000256" key="2">
    <source>
        <dbReference type="ARBA" id="ARBA00022448"/>
    </source>
</evidence>
<dbReference type="RefSeq" id="WP_190920900.1">
    <property type="nucleotide sequence ID" value="NZ_JACXIZ010000045.1"/>
</dbReference>
<gene>
    <name evidence="9" type="ORF">IDH44_21595</name>
</gene>
<comment type="caution">
    <text evidence="9">The sequence shown here is derived from an EMBL/GenBank/DDBJ whole genome shotgun (WGS) entry which is preliminary data.</text>
</comment>
<keyword evidence="3" id="KW-1003">Cell membrane</keyword>
<dbReference type="EMBL" id="JACXIZ010000045">
    <property type="protein sequence ID" value="MBD2847796.1"/>
    <property type="molecule type" value="Genomic_DNA"/>
</dbReference>
<comment type="subcellular location">
    <subcellularLocation>
        <location evidence="1 7">Cell membrane</location>
        <topology evidence="1 7">Multi-pass membrane protein</topology>
    </subcellularLocation>
</comment>
<name>A0A927BVV4_9BACL</name>
<feature type="transmembrane region" description="Helical" evidence="7">
    <location>
        <begin position="257"/>
        <end position="276"/>
    </location>
</feature>
<proteinExistence type="inferred from homology"/>
<dbReference type="Gene3D" id="1.10.3720.10">
    <property type="entry name" value="MetI-like"/>
    <property type="match status" value="1"/>
</dbReference>
<evidence type="ECO:0000256" key="1">
    <source>
        <dbReference type="ARBA" id="ARBA00004651"/>
    </source>
</evidence>
<sequence length="291" mass="32261">MARRSFGEKGFDVINIGLLGLVAILMVFPFLYIIALSFSDEKTIAEGGLILFPKGWSLEAYRYIFSTDTLVRSLYNSILITIGGTIVNLAMTSLMAYPLAKTHLLGRRGLLMLVIFTILFSGGLIPTFLVVKWTGLLDSLWSVIIPTSISAFYLIILKNFFQQIPEGLEESAKIDGANDMVILLRIVLPLSLPAMATFALFYAVNHWNMYFHAIMYINDNSKWPIQVLLRQIVILSQSAVGDSSSISDETVLPPQSIKMAVIVFATVPIMLVYPFLQKHFAKGVLLGSVKG</sequence>
<dbReference type="AlphaFoldDB" id="A0A927BVV4"/>
<comment type="similarity">
    <text evidence="7">Belongs to the binding-protein-dependent transport system permease family.</text>
</comment>
<dbReference type="CDD" id="cd06261">
    <property type="entry name" value="TM_PBP2"/>
    <property type="match status" value="1"/>
</dbReference>
<evidence type="ECO:0000313" key="10">
    <source>
        <dbReference type="Proteomes" id="UP000621560"/>
    </source>
</evidence>
<evidence type="ECO:0000256" key="4">
    <source>
        <dbReference type="ARBA" id="ARBA00022692"/>
    </source>
</evidence>
<evidence type="ECO:0000256" key="5">
    <source>
        <dbReference type="ARBA" id="ARBA00022989"/>
    </source>
</evidence>
<dbReference type="PANTHER" id="PTHR43744:SF9">
    <property type="entry name" value="POLYGALACTURONAN_RHAMNOGALACTURONAN TRANSPORT SYSTEM PERMEASE PROTEIN YTCP"/>
    <property type="match status" value="1"/>
</dbReference>
<keyword evidence="2 7" id="KW-0813">Transport</keyword>